<dbReference type="EMBL" id="QRMZ01000007">
    <property type="protein sequence ID" value="RHK06836.1"/>
    <property type="molecule type" value="Genomic_DNA"/>
</dbReference>
<dbReference type="GO" id="GO:0032259">
    <property type="term" value="P:methylation"/>
    <property type="evidence" value="ECO:0007669"/>
    <property type="project" value="UniProtKB-KW"/>
</dbReference>
<keyword evidence="2 5" id="KW-0489">Methyltransferase</keyword>
<reference evidence="6 7" key="1">
    <citation type="submission" date="2018-08" db="EMBL/GenBank/DDBJ databases">
        <title>A genome reference for cultivated species of the human gut microbiota.</title>
        <authorList>
            <person name="Zou Y."/>
            <person name="Xue W."/>
            <person name="Luo G."/>
        </authorList>
    </citation>
    <scope>NUCLEOTIDE SEQUENCE [LARGE SCALE GENOMIC DNA]</scope>
    <source>
        <strain evidence="6 7">AF48-16</strain>
    </source>
</reference>
<keyword evidence="3 5" id="KW-0808">Transferase</keyword>
<dbReference type="SUPFAM" id="SSF111342">
    <property type="entry name" value="CbiD-like"/>
    <property type="match status" value="1"/>
</dbReference>
<accession>A0A415EU81</accession>
<dbReference type="GO" id="GO:0019251">
    <property type="term" value="P:anaerobic cobalamin biosynthetic process"/>
    <property type="evidence" value="ECO:0007669"/>
    <property type="project" value="UniProtKB-UniRule"/>
</dbReference>
<dbReference type="Pfam" id="PF01888">
    <property type="entry name" value="CbiD"/>
    <property type="match status" value="1"/>
</dbReference>
<proteinExistence type="inferred from homology"/>
<dbReference type="NCBIfam" id="TIGR00312">
    <property type="entry name" value="cbiD"/>
    <property type="match status" value="1"/>
</dbReference>
<name>A0A415EU81_ENTCA</name>
<dbReference type="EC" id="2.1.1.195" evidence="5"/>
<comment type="similarity">
    <text evidence="5">Belongs to the CbiD family.</text>
</comment>
<dbReference type="PANTHER" id="PTHR35863:SF1">
    <property type="entry name" value="COBALT-PRECORRIN-5B C(1)-METHYLTRANSFERASE"/>
    <property type="match status" value="1"/>
</dbReference>
<evidence type="ECO:0000313" key="6">
    <source>
        <dbReference type="EMBL" id="RHK06836.1"/>
    </source>
</evidence>
<gene>
    <name evidence="5" type="primary">cbiD</name>
    <name evidence="6" type="ORF">DW084_06575</name>
</gene>
<comment type="function">
    <text evidence="5">Catalyzes the methylation of C-1 in cobalt-precorrin-5B to form cobalt-precorrin-6A.</text>
</comment>
<evidence type="ECO:0000256" key="4">
    <source>
        <dbReference type="ARBA" id="ARBA00022691"/>
    </source>
</evidence>
<evidence type="ECO:0000256" key="5">
    <source>
        <dbReference type="HAMAP-Rule" id="MF_00787"/>
    </source>
</evidence>
<dbReference type="HAMAP" id="MF_00787">
    <property type="entry name" value="CbiD"/>
    <property type="match status" value="1"/>
</dbReference>
<evidence type="ECO:0000313" key="7">
    <source>
        <dbReference type="Proteomes" id="UP000286288"/>
    </source>
</evidence>
<dbReference type="AlphaFoldDB" id="A0A415EU81"/>
<dbReference type="GO" id="GO:0043780">
    <property type="term" value="F:cobalt-precorrin-5B C1-methyltransferase activity"/>
    <property type="evidence" value="ECO:0007669"/>
    <property type="project" value="RHEA"/>
</dbReference>
<protein>
    <recommendedName>
        <fullName evidence="5">Cobalt-precorrin-5B C(1)-methyltransferase</fullName>
        <ecNumber evidence="5">2.1.1.195</ecNumber>
    </recommendedName>
    <alternativeName>
        <fullName evidence="5">Cobalt-precorrin-6A synthase</fullName>
    </alternativeName>
</protein>
<evidence type="ECO:0000256" key="2">
    <source>
        <dbReference type="ARBA" id="ARBA00022603"/>
    </source>
</evidence>
<keyword evidence="1 5" id="KW-0169">Cobalamin biosynthesis</keyword>
<keyword evidence="4 5" id="KW-0949">S-adenosyl-L-methionine</keyword>
<dbReference type="PANTHER" id="PTHR35863">
    <property type="entry name" value="COBALT-PRECORRIN-5B C(1)-METHYLTRANSFERASE"/>
    <property type="match status" value="1"/>
</dbReference>
<dbReference type="InterPro" id="IPR036074">
    <property type="entry name" value="CbiD_sf"/>
</dbReference>
<dbReference type="UniPathway" id="UPA00148">
    <property type="reaction ID" value="UER00227"/>
</dbReference>
<comment type="caution">
    <text evidence="6">The sequence shown here is derived from an EMBL/GenBank/DDBJ whole genome shotgun (WGS) entry which is preliminary data.</text>
</comment>
<comment type="catalytic activity">
    <reaction evidence="5">
        <text>Co-precorrin-5B + S-adenosyl-L-methionine = Co-precorrin-6A + S-adenosyl-L-homocysteine</text>
        <dbReference type="Rhea" id="RHEA:26285"/>
        <dbReference type="ChEBI" id="CHEBI:57856"/>
        <dbReference type="ChEBI" id="CHEBI:59789"/>
        <dbReference type="ChEBI" id="CHEBI:60063"/>
        <dbReference type="ChEBI" id="CHEBI:60064"/>
        <dbReference type="EC" id="2.1.1.195"/>
    </reaction>
</comment>
<sequence length="374" mass="39986">MNREYISYNGKKLRKGYTTGSCAAAAASAAAMLLWHDQSLEEITLTLPNNQPLTLPLAYAEKNGDVATAGVIKDGGDDADATHGTLICAKVEKSISQKIRIDGGEGVGRVTENGLPIAVGEAAINPIPRKMISESVRKIVGDDQGAVITIYVPEGAQIAKQTMNARLGIKGGISILGTTGIVTPMSEEGWKQAITIELEMKCKQGFRKIVLAPGNYGVDFAVNQLDIHDAAIVSMSNFVGYVLKEVQRLAFEEILIVGHLGKLIKVAGGIFSTHSKDADARMEILVANLALMGVPLTKLKEIAAANTTEAAGELIMASGYQQIYPILAEKVKQRCCQLLKHRKPQPVIEVVLFSSKQGLLASTKPVAAIKEAWQ</sequence>
<organism evidence="6 7">
    <name type="scientific">Enterococcus casseliflavus</name>
    <name type="common">Enterococcus flavescens</name>
    <dbReference type="NCBI Taxonomy" id="37734"/>
    <lineage>
        <taxon>Bacteria</taxon>
        <taxon>Bacillati</taxon>
        <taxon>Bacillota</taxon>
        <taxon>Bacilli</taxon>
        <taxon>Lactobacillales</taxon>
        <taxon>Enterococcaceae</taxon>
        <taxon>Enterococcus</taxon>
    </lineage>
</organism>
<dbReference type="Proteomes" id="UP000286288">
    <property type="component" value="Unassembled WGS sequence"/>
</dbReference>
<comment type="pathway">
    <text evidence="5">Cofactor biosynthesis; adenosylcobalamin biosynthesis; cob(II)yrinate a,c-diamide from sirohydrochlorin (anaerobic route): step 6/10.</text>
</comment>
<evidence type="ECO:0000256" key="1">
    <source>
        <dbReference type="ARBA" id="ARBA00022573"/>
    </source>
</evidence>
<dbReference type="InterPro" id="IPR002748">
    <property type="entry name" value="CbiD"/>
</dbReference>
<dbReference type="PIRSF" id="PIRSF026782">
    <property type="entry name" value="CbiD"/>
    <property type="match status" value="1"/>
</dbReference>
<evidence type="ECO:0000256" key="3">
    <source>
        <dbReference type="ARBA" id="ARBA00022679"/>
    </source>
</evidence>
<dbReference type="Gene3D" id="3.30.2110.10">
    <property type="entry name" value="CbiD-like"/>
    <property type="match status" value="1"/>
</dbReference>